<name>A0A1T4WJL9_9BACT</name>
<dbReference type="GO" id="GO:0005829">
    <property type="term" value="C:cytosol"/>
    <property type="evidence" value="ECO:0007669"/>
    <property type="project" value="TreeGrafter"/>
</dbReference>
<comment type="pathway">
    <text evidence="7">Carbohydrate biosynthesis; dTDP-L-rhamnose biosynthesis.</text>
</comment>
<dbReference type="EMBL" id="FUYC01000003">
    <property type="protein sequence ID" value="SKA77095.1"/>
    <property type="molecule type" value="Genomic_DNA"/>
</dbReference>
<feature type="active site" description="Proton acceptor" evidence="5">
    <location>
        <position position="62"/>
    </location>
</feature>
<dbReference type="GO" id="GO:0008830">
    <property type="term" value="F:dTDP-4-dehydrorhamnose 3,5-epimerase activity"/>
    <property type="evidence" value="ECO:0007669"/>
    <property type="project" value="UniProtKB-UniRule"/>
</dbReference>
<dbReference type="UniPathway" id="UPA00124"/>
<proteinExistence type="inferred from homology"/>
<comment type="subunit">
    <text evidence="7">Homodimer.</text>
</comment>
<feature type="site" description="Participates in a stacking interaction with the thymidine ring of dTDP-4-oxo-6-deoxyglucose" evidence="6">
    <location>
        <position position="138"/>
    </location>
</feature>
<dbReference type="RefSeq" id="WP_078716526.1">
    <property type="nucleotide sequence ID" value="NZ_FUYC01000003.1"/>
</dbReference>
<dbReference type="Proteomes" id="UP000190027">
    <property type="component" value="Unassembled WGS sequence"/>
</dbReference>
<dbReference type="InterPro" id="IPR014710">
    <property type="entry name" value="RmlC-like_jellyroll"/>
</dbReference>
<organism evidence="8 9">
    <name type="scientific">Paucidesulfovibrio gracilis DSM 16080</name>
    <dbReference type="NCBI Taxonomy" id="1121449"/>
    <lineage>
        <taxon>Bacteria</taxon>
        <taxon>Pseudomonadati</taxon>
        <taxon>Thermodesulfobacteriota</taxon>
        <taxon>Desulfovibrionia</taxon>
        <taxon>Desulfovibrionales</taxon>
        <taxon>Desulfovibrionaceae</taxon>
        <taxon>Paucidesulfovibrio</taxon>
    </lineage>
</organism>
<evidence type="ECO:0000256" key="3">
    <source>
        <dbReference type="ARBA" id="ARBA00012098"/>
    </source>
</evidence>
<comment type="similarity">
    <text evidence="7">Belongs to the dTDP-4-dehydrorhamnose 3,5-epimerase family.</text>
</comment>
<dbReference type="SUPFAM" id="SSF51182">
    <property type="entry name" value="RmlC-like cupins"/>
    <property type="match status" value="1"/>
</dbReference>
<dbReference type="NCBIfam" id="TIGR01221">
    <property type="entry name" value="rmlC"/>
    <property type="match status" value="1"/>
</dbReference>
<dbReference type="InterPro" id="IPR000888">
    <property type="entry name" value="RmlC-like"/>
</dbReference>
<evidence type="ECO:0000256" key="2">
    <source>
        <dbReference type="ARBA" id="ARBA00001997"/>
    </source>
</evidence>
<dbReference type="PANTHER" id="PTHR21047:SF2">
    <property type="entry name" value="THYMIDINE DIPHOSPHO-4-KETO-RHAMNOSE 3,5-EPIMERASE"/>
    <property type="match status" value="1"/>
</dbReference>
<evidence type="ECO:0000313" key="9">
    <source>
        <dbReference type="Proteomes" id="UP000190027"/>
    </source>
</evidence>
<keyword evidence="7" id="KW-0413">Isomerase</keyword>
<dbReference type="STRING" id="1121449.SAMN02745704_00940"/>
<evidence type="ECO:0000256" key="4">
    <source>
        <dbReference type="ARBA" id="ARBA00019595"/>
    </source>
</evidence>
<dbReference type="OrthoDB" id="9800680at2"/>
<gene>
    <name evidence="8" type="ORF">SAMN02745704_00940</name>
</gene>
<evidence type="ECO:0000256" key="6">
    <source>
        <dbReference type="PIRSR" id="PIRSR600888-3"/>
    </source>
</evidence>
<dbReference type="EC" id="5.1.3.13" evidence="3 7"/>
<dbReference type="GO" id="GO:0019305">
    <property type="term" value="P:dTDP-rhamnose biosynthetic process"/>
    <property type="evidence" value="ECO:0007669"/>
    <property type="project" value="UniProtKB-UniRule"/>
</dbReference>
<reference evidence="8 9" key="1">
    <citation type="submission" date="2017-02" db="EMBL/GenBank/DDBJ databases">
        <authorList>
            <person name="Peterson S.W."/>
        </authorList>
    </citation>
    <scope>NUCLEOTIDE SEQUENCE [LARGE SCALE GENOMIC DNA]</scope>
    <source>
        <strain evidence="8 9">DSM 16080</strain>
    </source>
</reference>
<protein>
    <recommendedName>
        <fullName evidence="4 7">dTDP-4-dehydrorhamnose 3,5-epimerase</fullName>
        <ecNumber evidence="3 7">5.1.3.13</ecNumber>
    </recommendedName>
    <alternativeName>
        <fullName evidence="7">Thymidine diphospho-4-keto-rhamnose 3,5-epimerase</fullName>
    </alternativeName>
</protein>
<comment type="function">
    <text evidence="2 7">Catalyzes the epimerization of the C3' and C5'positions of dTDP-6-deoxy-D-xylo-4-hexulose, forming dTDP-6-deoxy-L-lyxo-4-hexulose.</text>
</comment>
<accession>A0A1T4WJL9</accession>
<sequence>MQVRETEFPGLKIIEPRVFQDDRGFFLESFNARVFEEWKLPVAFVQDNHAYSKGIGVLRGLHYQAPPVAQSKLIWVTRGEVLDVVVDIRKGSPTFGRWTKFHLSAENFMRLFVPAGFAHGYLTLTEHTEFMYKVDAPYAPETEGGIRWDDPDLGITWPKVWQGQGPVLSAKDTRQPRFQDLESPFTFPVDKE</sequence>
<dbReference type="Gene3D" id="2.60.120.10">
    <property type="entry name" value="Jelly Rolls"/>
    <property type="match status" value="1"/>
</dbReference>
<evidence type="ECO:0000256" key="1">
    <source>
        <dbReference type="ARBA" id="ARBA00001298"/>
    </source>
</evidence>
<feature type="active site" description="Proton donor" evidence="5">
    <location>
        <position position="132"/>
    </location>
</feature>
<dbReference type="CDD" id="cd00438">
    <property type="entry name" value="cupin_RmlC"/>
    <property type="match status" value="1"/>
</dbReference>
<dbReference type="AlphaFoldDB" id="A0A1T4WJL9"/>
<dbReference type="Pfam" id="PF00908">
    <property type="entry name" value="dTDP_sugar_isom"/>
    <property type="match status" value="1"/>
</dbReference>
<evidence type="ECO:0000256" key="5">
    <source>
        <dbReference type="PIRSR" id="PIRSR600888-1"/>
    </source>
</evidence>
<dbReference type="InterPro" id="IPR011051">
    <property type="entry name" value="RmlC_Cupin_sf"/>
</dbReference>
<dbReference type="PANTHER" id="PTHR21047">
    <property type="entry name" value="DTDP-6-DEOXY-D-GLUCOSE-3,5 EPIMERASE"/>
    <property type="match status" value="1"/>
</dbReference>
<evidence type="ECO:0000313" key="8">
    <source>
        <dbReference type="EMBL" id="SKA77095.1"/>
    </source>
</evidence>
<comment type="catalytic activity">
    <reaction evidence="1 7">
        <text>dTDP-4-dehydro-6-deoxy-alpha-D-glucose = dTDP-4-dehydro-beta-L-rhamnose</text>
        <dbReference type="Rhea" id="RHEA:16969"/>
        <dbReference type="ChEBI" id="CHEBI:57649"/>
        <dbReference type="ChEBI" id="CHEBI:62830"/>
        <dbReference type="EC" id="5.1.3.13"/>
    </reaction>
</comment>
<keyword evidence="9" id="KW-1185">Reference proteome</keyword>
<dbReference type="GO" id="GO:0000271">
    <property type="term" value="P:polysaccharide biosynthetic process"/>
    <property type="evidence" value="ECO:0007669"/>
    <property type="project" value="TreeGrafter"/>
</dbReference>
<evidence type="ECO:0000256" key="7">
    <source>
        <dbReference type="RuleBase" id="RU364069"/>
    </source>
</evidence>